<evidence type="ECO:0000256" key="3">
    <source>
        <dbReference type="ARBA" id="ARBA00023163"/>
    </source>
</evidence>
<dbReference type="InterPro" id="IPR003313">
    <property type="entry name" value="AraC-bd"/>
</dbReference>
<keyword evidence="7" id="KW-1185">Reference proteome</keyword>
<dbReference type="GO" id="GO:0043565">
    <property type="term" value="F:sequence-specific DNA binding"/>
    <property type="evidence" value="ECO:0007669"/>
    <property type="project" value="InterPro"/>
</dbReference>
<proteinExistence type="predicted"/>
<dbReference type="Pfam" id="PF02311">
    <property type="entry name" value="AraC_binding"/>
    <property type="match status" value="1"/>
</dbReference>
<dbReference type="OrthoDB" id="9803764at2"/>
<dbReference type="Proteomes" id="UP000036700">
    <property type="component" value="Chromosome"/>
</dbReference>
<dbReference type="InterPro" id="IPR018060">
    <property type="entry name" value="HTH_AraC"/>
</dbReference>
<dbReference type="PANTHER" id="PTHR43280">
    <property type="entry name" value="ARAC-FAMILY TRANSCRIPTIONAL REGULATOR"/>
    <property type="match status" value="1"/>
</dbReference>
<reference evidence="7" key="1">
    <citation type="submission" date="2015-06" db="EMBL/GenBank/DDBJ databases">
        <authorList>
            <person name="Hoefler B.C."/>
            <person name="Straight P.D."/>
        </authorList>
    </citation>
    <scope>NUCLEOTIDE SEQUENCE [LARGE SCALE GENOMIC DNA]</scope>
    <source>
        <strain evidence="7">DSM 25325</strain>
    </source>
</reference>
<dbReference type="InterPro" id="IPR009057">
    <property type="entry name" value="Homeodomain-like_sf"/>
</dbReference>
<feature type="region of interest" description="Disordered" evidence="4">
    <location>
        <begin position="289"/>
        <end position="308"/>
    </location>
</feature>
<dbReference type="PANTHER" id="PTHR43280:SF32">
    <property type="entry name" value="TRANSCRIPTIONAL REGULATORY PROTEIN"/>
    <property type="match status" value="1"/>
</dbReference>
<dbReference type="KEGG" id="ptx:ABW99_20765"/>
<feature type="domain" description="HTH araC/xylS-type" evidence="5">
    <location>
        <begin position="194"/>
        <end position="292"/>
    </location>
</feature>
<evidence type="ECO:0000259" key="5">
    <source>
        <dbReference type="PROSITE" id="PS01124"/>
    </source>
</evidence>
<dbReference type="Gene3D" id="2.60.120.10">
    <property type="entry name" value="Jelly Rolls"/>
    <property type="match status" value="1"/>
</dbReference>
<evidence type="ECO:0000313" key="6">
    <source>
        <dbReference type="EMBL" id="ALX34814.1"/>
    </source>
</evidence>
<dbReference type="PROSITE" id="PS01124">
    <property type="entry name" value="HTH_ARAC_FAMILY_2"/>
    <property type="match status" value="1"/>
</dbReference>
<evidence type="ECO:0000313" key="7">
    <source>
        <dbReference type="Proteomes" id="UP000036700"/>
    </source>
</evidence>
<name>A0A0U3VA13_9BURK</name>
<keyword evidence="2" id="KW-0238">DNA-binding</keyword>
<dbReference type="SMART" id="SM00342">
    <property type="entry name" value="HTH_ARAC"/>
    <property type="match status" value="1"/>
</dbReference>
<dbReference type="STRING" id="445709.ABW99_20765"/>
<sequence>MALPILPYVPQSASAVSIEVQRLAQDHVMRTMAPHGHMFFELIVVIAGNGRHIVDGLDHEALAGTVFVLPPGSIHDLRSFASADGWAILFQTDSVDPDSPHGLAPIDNLPVGLLFDLFRQPVLQMLRPIQLDALSLAQVTGLIGRMHDELNGRQEGYVHAARAALQLLLVTLARNAPWLGAGAPNTMQQADLVSTVFADIDRHFRGASLLSQASSRLGFSGGYLTTKLRRLTGRTYGEWVIERRMIEARRLLATTQMSVADIAQALGYAEVESFIRRFRLHHEFTPSAWRERSRTPTPRESEIRTVKT</sequence>
<dbReference type="Gene3D" id="1.10.10.60">
    <property type="entry name" value="Homeodomain-like"/>
    <property type="match status" value="1"/>
</dbReference>
<dbReference type="Pfam" id="PF12833">
    <property type="entry name" value="HTH_18"/>
    <property type="match status" value="1"/>
</dbReference>
<dbReference type="GO" id="GO:0003700">
    <property type="term" value="F:DNA-binding transcription factor activity"/>
    <property type="evidence" value="ECO:0007669"/>
    <property type="project" value="InterPro"/>
</dbReference>
<dbReference type="SUPFAM" id="SSF51215">
    <property type="entry name" value="Regulatory protein AraC"/>
    <property type="match status" value="1"/>
</dbReference>
<dbReference type="SUPFAM" id="SSF46689">
    <property type="entry name" value="Homeodomain-like"/>
    <property type="match status" value="1"/>
</dbReference>
<dbReference type="InterPro" id="IPR014710">
    <property type="entry name" value="RmlC-like_jellyroll"/>
</dbReference>
<gene>
    <name evidence="6" type="ORF">ABW99_20765</name>
</gene>
<dbReference type="AlphaFoldDB" id="A0A0U3VA13"/>
<dbReference type="InterPro" id="IPR018062">
    <property type="entry name" value="HTH_AraC-typ_CS"/>
</dbReference>
<evidence type="ECO:0000256" key="1">
    <source>
        <dbReference type="ARBA" id="ARBA00023015"/>
    </source>
</evidence>
<accession>A0A0U3VA13</accession>
<dbReference type="RefSeq" id="WP_052892734.1">
    <property type="nucleotide sequence ID" value="NZ_CP011568.3"/>
</dbReference>
<dbReference type="PROSITE" id="PS00041">
    <property type="entry name" value="HTH_ARAC_FAMILY_1"/>
    <property type="match status" value="1"/>
</dbReference>
<evidence type="ECO:0000256" key="2">
    <source>
        <dbReference type="ARBA" id="ARBA00023125"/>
    </source>
</evidence>
<keyword evidence="3" id="KW-0804">Transcription</keyword>
<keyword evidence="1" id="KW-0805">Transcription regulation</keyword>
<dbReference type="InterPro" id="IPR037923">
    <property type="entry name" value="HTH-like"/>
</dbReference>
<dbReference type="EMBL" id="CP011568">
    <property type="protein sequence ID" value="ALX34814.1"/>
    <property type="molecule type" value="Genomic_DNA"/>
</dbReference>
<evidence type="ECO:0000256" key="4">
    <source>
        <dbReference type="SAM" id="MobiDB-lite"/>
    </source>
</evidence>
<protein>
    <recommendedName>
        <fullName evidence="5">HTH araC/xylS-type domain-containing protein</fullName>
    </recommendedName>
</protein>
<organism evidence="6 7">
    <name type="scientific">Pandoraea thiooxydans</name>
    <dbReference type="NCBI Taxonomy" id="445709"/>
    <lineage>
        <taxon>Bacteria</taxon>
        <taxon>Pseudomonadati</taxon>
        <taxon>Pseudomonadota</taxon>
        <taxon>Betaproteobacteria</taxon>
        <taxon>Burkholderiales</taxon>
        <taxon>Burkholderiaceae</taxon>
        <taxon>Pandoraea</taxon>
    </lineage>
</organism>